<dbReference type="InParanoid" id="E9FV53"/>
<gene>
    <name evidence="1" type="ORF">DAPPUDRAFT_233567</name>
</gene>
<dbReference type="Proteomes" id="UP000000305">
    <property type="component" value="Unassembled WGS sequence"/>
</dbReference>
<protein>
    <submittedName>
        <fullName evidence="1">Uncharacterized protein</fullName>
    </submittedName>
</protein>
<evidence type="ECO:0000313" key="1">
    <source>
        <dbReference type="EMBL" id="EFX89167.1"/>
    </source>
</evidence>
<keyword evidence="2" id="KW-1185">Reference proteome</keyword>
<evidence type="ECO:0000313" key="2">
    <source>
        <dbReference type="Proteomes" id="UP000000305"/>
    </source>
</evidence>
<dbReference type="HOGENOM" id="CLU_1628726_0_0_1"/>
<dbReference type="EMBL" id="GL732525">
    <property type="protein sequence ID" value="EFX89167.1"/>
    <property type="molecule type" value="Genomic_DNA"/>
</dbReference>
<accession>E9FV53</accession>
<name>E9FV53_DAPPU</name>
<proteinExistence type="predicted"/>
<organism evidence="1 2">
    <name type="scientific">Daphnia pulex</name>
    <name type="common">Water flea</name>
    <dbReference type="NCBI Taxonomy" id="6669"/>
    <lineage>
        <taxon>Eukaryota</taxon>
        <taxon>Metazoa</taxon>
        <taxon>Ecdysozoa</taxon>
        <taxon>Arthropoda</taxon>
        <taxon>Crustacea</taxon>
        <taxon>Branchiopoda</taxon>
        <taxon>Diplostraca</taxon>
        <taxon>Cladocera</taxon>
        <taxon>Anomopoda</taxon>
        <taxon>Daphniidae</taxon>
        <taxon>Daphnia</taxon>
    </lineage>
</organism>
<dbReference type="OrthoDB" id="10421769at2759"/>
<dbReference type="KEGG" id="dpx:DAPPUDRAFT_233567"/>
<sequence>MSAAQWLNRLNNDMHGKHFYVAKILNLSRRSSKTTPSVKHTNVVLLSETANRSPSNWLSGTTPSKVSLLNNFYVDPYYEPVRAEKQRLSGLIDSLDVSENAYVKWEQGTDLFMVENSHPSPPSSVKAKRRRPQALYDLDQLSAVQVTDENVYFCARMSYQLTV</sequence>
<dbReference type="AlphaFoldDB" id="E9FV53"/>
<reference evidence="1 2" key="1">
    <citation type="journal article" date="2011" name="Science">
        <title>The ecoresponsive genome of Daphnia pulex.</title>
        <authorList>
            <person name="Colbourne J.K."/>
            <person name="Pfrender M.E."/>
            <person name="Gilbert D."/>
            <person name="Thomas W.K."/>
            <person name="Tucker A."/>
            <person name="Oakley T.H."/>
            <person name="Tokishita S."/>
            <person name="Aerts A."/>
            <person name="Arnold G.J."/>
            <person name="Basu M.K."/>
            <person name="Bauer D.J."/>
            <person name="Caceres C.E."/>
            <person name="Carmel L."/>
            <person name="Casola C."/>
            <person name="Choi J.H."/>
            <person name="Detter J.C."/>
            <person name="Dong Q."/>
            <person name="Dusheyko S."/>
            <person name="Eads B.D."/>
            <person name="Frohlich T."/>
            <person name="Geiler-Samerotte K.A."/>
            <person name="Gerlach D."/>
            <person name="Hatcher P."/>
            <person name="Jogdeo S."/>
            <person name="Krijgsveld J."/>
            <person name="Kriventseva E.V."/>
            <person name="Kultz D."/>
            <person name="Laforsch C."/>
            <person name="Lindquist E."/>
            <person name="Lopez J."/>
            <person name="Manak J.R."/>
            <person name="Muller J."/>
            <person name="Pangilinan J."/>
            <person name="Patwardhan R.P."/>
            <person name="Pitluck S."/>
            <person name="Pritham E.J."/>
            <person name="Rechtsteiner A."/>
            <person name="Rho M."/>
            <person name="Rogozin I.B."/>
            <person name="Sakarya O."/>
            <person name="Salamov A."/>
            <person name="Schaack S."/>
            <person name="Shapiro H."/>
            <person name="Shiga Y."/>
            <person name="Skalitzky C."/>
            <person name="Smith Z."/>
            <person name="Souvorov A."/>
            <person name="Sung W."/>
            <person name="Tang Z."/>
            <person name="Tsuchiya D."/>
            <person name="Tu H."/>
            <person name="Vos H."/>
            <person name="Wang M."/>
            <person name="Wolf Y.I."/>
            <person name="Yamagata H."/>
            <person name="Yamada T."/>
            <person name="Ye Y."/>
            <person name="Shaw J.R."/>
            <person name="Andrews J."/>
            <person name="Crease T.J."/>
            <person name="Tang H."/>
            <person name="Lucas S.M."/>
            <person name="Robertson H.M."/>
            <person name="Bork P."/>
            <person name="Koonin E.V."/>
            <person name="Zdobnov E.M."/>
            <person name="Grigoriev I.V."/>
            <person name="Lynch M."/>
            <person name="Boore J.L."/>
        </authorList>
    </citation>
    <scope>NUCLEOTIDE SEQUENCE [LARGE SCALE GENOMIC DNA]</scope>
</reference>